<feature type="compositionally biased region" description="Acidic residues" evidence="13">
    <location>
        <begin position="1090"/>
        <end position="1113"/>
    </location>
</feature>
<dbReference type="Gene3D" id="2.30.30.40">
    <property type="entry name" value="SH3 Domains"/>
    <property type="match status" value="2"/>
</dbReference>
<feature type="compositionally biased region" description="Basic residues" evidence="13">
    <location>
        <begin position="1278"/>
        <end position="1287"/>
    </location>
</feature>
<dbReference type="InterPro" id="IPR020454">
    <property type="entry name" value="DAG/PE-bd"/>
</dbReference>
<evidence type="ECO:0000259" key="14">
    <source>
        <dbReference type="PROSITE" id="PS50002"/>
    </source>
</evidence>
<feature type="region of interest" description="Disordered" evidence="13">
    <location>
        <begin position="824"/>
        <end position="1002"/>
    </location>
</feature>
<evidence type="ECO:0000256" key="1">
    <source>
        <dbReference type="ARBA" id="ARBA00022443"/>
    </source>
</evidence>
<keyword evidence="4" id="KW-0677">Repeat</keyword>
<dbReference type="InterPro" id="IPR002219">
    <property type="entry name" value="PKC_DAG/PE"/>
</dbReference>
<dbReference type="PROSITE" id="PS50181">
    <property type="entry name" value="FBOX"/>
    <property type="match status" value="1"/>
</dbReference>
<dbReference type="SUPFAM" id="SSF50044">
    <property type="entry name" value="SH3-domain"/>
    <property type="match status" value="2"/>
</dbReference>
<feature type="compositionally biased region" description="Acidic residues" evidence="13">
    <location>
        <begin position="1335"/>
        <end position="1344"/>
    </location>
</feature>
<dbReference type="PANTHER" id="PTHR19849">
    <property type="entry name" value="PHOSPHOLIPASE A-2-ACTIVATING PROTEIN"/>
    <property type="match status" value="1"/>
</dbReference>
<dbReference type="InterPro" id="IPR015943">
    <property type="entry name" value="WD40/YVTN_repeat-like_dom_sf"/>
</dbReference>
<feature type="repeat" description="WD" evidence="11">
    <location>
        <begin position="1614"/>
        <end position="1655"/>
    </location>
</feature>
<evidence type="ECO:0000256" key="5">
    <source>
        <dbReference type="ARBA" id="ARBA00022833"/>
    </source>
</evidence>
<dbReference type="InterPro" id="IPR036322">
    <property type="entry name" value="WD40_repeat_dom_sf"/>
</dbReference>
<dbReference type="Gene3D" id="1.20.1270.60">
    <property type="entry name" value="Arfaptin homology (AH) domain/BAR domain"/>
    <property type="match status" value="1"/>
</dbReference>
<dbReference type="CDD" id="cd22147">
    <property type="entry name" value="F-box_SpPof1-like"/>
    <property type="match status" value="1"/>
</dbReference>
<dbReference type="SMART" id="SM00109">
    <property type="entry name" value="C1"/>
    <property type="match status" value="1"/>
</dbReference>
<feature type="region of interest" description="Disordered" evidence="13">
    <location>
        <begin position="138"/>
        <end position="173"/>
    </location>
</feature>
<evidence type="ECO:0000256" key="9">
    <source>
        <dbReference type="ARBA" id="ARBA00074946"/>
    </source>
</evidence>
<dbReference type="Proteomes" id="UP000717515">
    <property type="component" value="Unassembled WGS sequence"/>
</dbReference>
<evidence type="ECO:0000313" key="19">
    <source>
        <dbReference type="Proteomes" id="UP000717515"/>
    </source>
</evidence>
<feature type="compositionally biased region" description="Low complexity" evidence="13">
    <location>
        <begin position="707"/>
        <end position="723"/>
    </location>
</feature>
<evidence type="ECO:0000259" key="17">
    <source>
        <dbReference type="PROSITE" id="PS51741"/>
    </source>
</evidence>
<dbReference type="InterPro" id="IPR036028">
    <property type="entry name" value="SH3-like_dom_sf"/>
</dbReference>
<dbReference type="SMART" id="SM00320">
    <property type="entry name" value="WD40"/>
    <property type="match status" value="7"/>
</dbReference>
<accession>A0A9P8IEL7</accession>
<evidence type="ECO:0000256" key="7">
    <source>
        <dbReference type="ARBA" id="ARBA00054085"/>
    </source>
</evidence>
<dbReference type="InterPro" id="IPR001452">
    <property type="entry name" value="SH3_domain"/>
</dbReference>
<feature type="region of interest" description="Disordered" evidence="13">
    <location>
        <begin position="1019"/>
        <end position="1052"/>
    </location>
</feature>
<evidence type="ECO:0000256" key="8">
    <source>
        <dbReference type="ARBA" id="ARBA00061387"/>
    </source>
</evidence>
<dbReference type="InterPro" id="IPR036047">
    <property type="entry name" value="F-box-like_dom_sf"/>
</dbReference>
<feature type="compositionally biased region" description="Low complexity" evidence="13">
    <location>
        <begin position="1027"/>
        <end position="1037"/>
    </location>
</feature>
<feature type="repeat" description="WD" evidence="11">
    <location>
        <begin position="1574"/>
        <end position="1613"/>
    </location>
</feature>
<dbReference type="PROSITE" id="PS50002">
    <property type="entry name" value="SH3"/>
    <property type="match status" value="2"/>
</dbReference>
<dbReference type="PROSITE" id="PS50294">
    <property type="entry name" value="WD_REPEATS_REGION"/>
    <property type="match status" value="4"/>
</dbReference>
<feature type="domain" description="F-BAR" evidence="17">
    <location>
        <begin position="1"/>
        <end position="270"/>
    </location>
</feature>
<evidence type="ECO:0000256" key="12">
    <source>
        <dbReference type="PROSITE-ProRule" id="PRU01077"/>
    </source>
</evidence>
<dbReference type="SUPFAM" id="SSF81383">
    <property type="entry name" value="F-box domain"/>
    <property type="match status" value="1"/>
</dbReference>
<keyword evidence="5" id="KW-0862">Zinc</keyword>
<comment type="function">
    <text evidence="7">Plays a role in endocytosis and trafficking to the vacuole. Functions with type I myosins to restore polarity of the actin cytoskeleton after NaCl stress.</text>
</comment>
<evidence type="ECO:0000256" key="6">
    <source>
        <dbReference type="ARBA" id="ARBA00023054"/>
    </source>
</evidence>
<feature type="compositionally biased region" description="Polar residues" evidence="13">
    <location>
        <begin position="1319"/>
        <end position="1331"/>
    </location>
</feature>
<dbReference type="PANTHER" id="PTHR19849:SF1">
    <property type="entry name" value="F-BOX_WD REPEAT-CONTAINING PROTEIN 7"/>
    <property type="match status" value="1"/>
</dbReference>
<dbReference type="FunFam" id="1.20.1270.60:FF:000060">
    <property type="entry name" value="Actin polymerization protein Bzz1"/>
    <property type="match status" value="1"/>
</dbReference>
<dbReference type="PROSITE" id="PS50082">
    <property type="entry name" value="WD_REPEATS_2"/>
    <property type="match status" value="5"/>
</dbReference>
<dbReference type="CDD" id="cd00200">
    <property type="entry name" value="WD40"/>
    <property type="match status" value="1"/>
</dbReference>
<feature type="region of interest" description="Disordered" evidence="13">
    <location>
        <begin position="631"/>
        <end position="736"/>
    </location>
</feature>
<dbReference type="InterPro" id="IPR020472">
    <property type="entry name" value="WD40_PAC1"/>
</dbReference>
<comment type="similarity">
    <text evidence="8">Belongs to the BZZ1 family.</text>
</comment>
<dbReference type="Gene3D" id="1.20.1280.50">
    <property type="match status" value="1"/>
</dbReference>
<feature type="region of interest" description="Disordered" evidence="13">
    <location>
        <begin position="50"/>
        <end position="75"/>
    </location>
</feature>
<dbReference type="GO" id="GO:0030036">
    <property type="term" value="P:actin cytoskeleton organization"/>
    <property type="evidence" value="ECO:0007669"/>
    <property type="project" value="UniProtKB-ARBA"/>
</dbReference>
<feature type="repeat" description="WD" evidence="11">
    <location>
        <begin position="1464"/>
        <end position="1503"/>
    </location>
</feature>
<evidence type="ECO:0000313" key="18">
    <source>
        <dbReference type="EMBL" id="KAG9327406.1"/>
    </source>
</evidence>
<evidence type="ECO:0000259" key="15">
    <source>
        <dbReference type="PROSITE" id="PS50081"/>
    </source>
</evidence>
<feature type="domain" description="F-box" evidence="16">
    <location>
        <begin position="1189"/>
        <end position="1236"/>
    </location>
</feature>
<dbReference type="InterPro" id="IPR057870">
    <property type="entry name" value="HR1_TOCA"/>
</dbReference>
<dbReference type="SUPFAM" id="SSF50978">
    <property type="entry name" value="WD40 repeat-like"/>
    <property type="match status" value="1"/>
</dbReference>
<dbReference type="SUPFAM" id="SSF57889">
    <property type="entry name" value="Cysteine-rich domain"/>
    <property type="match status" value="1"/>
</dbReference>
<proteinExistence type="inferred from homology"/>
<feature type="domain" description="SH3" evidence="14">
    <location>
        <begin position="577"/>
        <end position="637"/>
    </location>
</feature>
<dbReference type="Gene3D" id="6.10.140.470">
    <property type="match status" value="1"/>
</dbReference>
<evidence type="ECO:0000256" key="13">
    <source>
        <dbReference type="SAM" id="MobiDB-lite"/>
    </source>
</evidence>
<feature type="repeat" description="WD" evidence="11">
    <location>
        <begin position="1696"/>
        <end position="1734"/>
    </location>
</feature>
<dbReference type="InterPro" id="IPR001810">
    <property type="entry name" value="F-box_dom"/>
</dbReference>
<dbReference type="InterPro" id="IPR046349">
    <property type="entry name" value="C1-like_sf"/>
</dbReference>
<dbReference type="GO" id="GO:0010992">
    <property type="term" value="P:ubiquitin recycling"/>
    <property type="evidence" value="ECO:0007669"/>
    <property type="project" value="TreeGrafter"/>
</dbReference>
<dbReference type="GO" id="GO:0043130">
    <property type="term" value="F:ubiquitin binding"/>
    <property type="evidence" value="ECO:0007669"/>
    <property type="project" value="TreeGrafter"/>
</dbReference>
<feature type="compositionally biased region" description="Polar residues" evidence="13">
    <location>
        <begin position="919"/>
        <end position="937"/>
    </location>
</feature>
<evidence type="ECO:0000259" key="16">
    <source>
        <dbReference type="PROSITE" id="PS50181"/>
    </source>
</evidence>
<keyword evidence="1 10" id="KW-0728">SH3 domain</keyword>
<dbReference type="Pfam" id="PF00400">
    <property type="entry name" value="WD40"/>
    <property type="match status" value="7"/>
</dbReference>
<dbReference type="SUPFAM" id="SSF103657">
    <property type="entry name" value="BAR/IMD domain-like"/>
    <property type="match status" value="1"/>
</dbReference>
<dbReference type="InterPro" id="IPR031160">
    <property type="entry name" value="F_BAR_dom"/>
</dbReference>
<dbReference type="PRINTS" id="PR00320">
    <property type="entry name" value="GPROTEINBRPT"/>
</dbReference>
<evidence type="ECO:0000256" key="3">
    <source>
        <dbReference type="ARBA" id="ARBA00022723"/>
    </source>
</evidence>
<dbReference type="GO" id="GO:0030864">
    <property type="term" value="C:cortical actin cytoskeleton"/>
    <property type="evidence" value="ECO:0007669"/>
    <property type="project" value="UniProtKB-ARBA"/>
</dbReference>
<dbReference type="InterPro" id="IPR027267">
    <property type="entry name" value="AH/BAR_dom_sf"/>
</dbReference>
<evidence type="ECO:0000256" key="4">
    <source>
        <dbReference type="ARBA" id="ARBA00022737"/>
    </source>
</evidence>
<keyword evidence="2 11" id="KW-0853">WD repeat</keyword>
<dbReference type="GO" id="GO:0046872">
    <property type="term" value="F:metal ion binding"/>
    <property type="evidence" value="ECO:0007669"/>
    <property type="project" value="UniProtKB-KW"/>
</dbReference>
<feature type="compositionally biased region" description="Polar residues" evidence="13">
    <location>
        <begin position="631"/>
        <end position="646"/>
    </location>
</feature>
<dbReference type="Pfam" id="PF25610">
    <property type="entry name" value="HR1_TOCA"/>
    <property type="match status" value="1"/>
</dbReference>
<dbReference type="SMART" id="SM00055">
    <property type="entry name" value="FCH"/>
    <property type="match status" value="1"/>
</dbReference>
<feature type="compositionally biased region" description="Polar residues" evidence="13">
    <location>
        <begin position="1038"/>
        <end position="1052"/>
    </location>
</feature>
<dbReference type="Pfam" id="PF14604">
    <property type="entry name" value="SH3_9"/>
    <property type="match status" value="2"/>
</dbReference>
<gene>
    <name evidence="18" type="ORF">KVV02_005982</name>
</gene>
<feature type="compositionally biased region" description="Basic residues" evidence="13">
    <location>
        <begin position="673"/>
        <end position="682"/>
    </location>
</feature>
<evidence type="ECO:0000256" key="10">
    <source>
        <dbReference type="PROSITE-ProRule" id="PRU00192"/>
    </source>
</evidence>
<dbReference type="Gene3D" id="2.130.10.10">
    <property type="entry name" value="YVTN repeat-like/Quinoprotein amine dehydrogenase"/>
    <property type="match status" value="1"/>
</dbReference>
<keyword evidence="6 12" id="KW-0175">Coiled coil</keyword>
<feature type="repeat" description="WD" evidence="11">
    <location>
        <begin position="1656"/>
        <end position="1686"/>
    </location>
</feature>
<feature type="domain" description="SH3" evidence="14">
    <location>
        <begin position="508"/>
        <end position="569"/>
    </location>
</feature>
<dbReference type="PROSITE" id="PS00479">
    <property type="entry name" value="ZF_DAG_PE_1"/>
    <property type="match status" value="1"/>
</dbReference>
<dbReference type="SMART" id="SM00256">
    <property type="entry name" value="FBOX"/>
    <property type="match status" value="1"/>
</dbReference>
<feature type="domain" description="Phorbol-ester/DAG-type" evidence="15">
    <location>
        <begin position="400"/>
        <end position="450"/>
    </location>
</feature>
<dbReference type="PROSITE" id="PS00678">
    <property type="entry name" value="WD_REPEATS_1"/>
    <property type="match status" value="2"/>
</dbReference>
<reference evidence="18" key="1">
    <citation type="submission" date="2021-07" db="EMBL/GenBank/DDBJ databases">
        <title>Draft genome of Mortierella alpina, strain LL118, isolated from an aspen leaf litter sample.</title>
        <authorList>
            <person name="Yang S."/>
            <person name="Vinatzer B.A."/>
        </authorList>
    </citation>
    <scope>NUCLEOTIDE SEQUENCE</scope>
    <source>
        <strain evidence="18">LL118</strain>
    </source>
</reference>
<evidence type="ECO:0000256" key="11">
    <source>
        <dbReference type="PROSITE-ProRule" id="PRU00221"/>
    </source>
</evidence>
<feature type="compositionally biased region" description="Polar residues" evidence="13">
    <location>
        <begin position="856"/>
        <end position="879"/>
    </location>
</feature>
<dbReference type="SMART" id="SM00326">
    <property type="entry name" value="SH3"/>
    <property type="match status" value="2"/>
</dbReference>
<name>A0A9P8IEL7_MORAP</name>
<dbReference type="Gene3D" id="3.30.60.20">
    <property type="match status" value="1"/>
</dbReference>
<dbReference type="PROSITE" id="PS50081">
    <property type="entry name" value="ZF_DAG_PE_2"/>
    <property type="match status" value="1"/>
</dbReference>
<organism evidence="18 19">
    <name type="scientific">Mortierella alpina</name>
    <name type="common">Oleaginous fungus</name>
    <name type="synonym">Mortierella renispora</name>
    <dbReference type="NCBI Taxonomy" id="64518"/>
    <lineage>
        <taxon>Eukaryota</taxon>
        <taxon>Fungi</taxon>
        <taxon>Fungi incertae sedis</taxon>
        <taxon>Mucoromycota</taxon>
        <taxon>Mortierellomycotina</taxon>
        <taxon>Mortierellomycetes</taxon>
        <taxon>Mortierellales</taxon>
        <taxon>Mortierellaceae</taxon>
        <taxon>Mortierella</taxon>
    </lineage>
</organism>
<dbReference type="EMBL" id="JAIFTL010000005">
    <property type="protein sequence ID" value="KAG9327406.1"/>
    <property type="molecule type" value="Genomic_DNA"/>
</dbReference>
<dbReference type="InterPro" id="IPR001060">
    <property type="entry name" value="FCH_dom"/>
</dbReference>
<dbReference type="InterPro" id="IPR001680">
    <property type="entry name" value="WD40_rpt"/>
</dbReference>
<dbReference type="PRINTS" id="PR00008">
    <property type="entry name" value="DAGPEDOMAIN"/>
</dbReference>
<dbReference type="CDD" id="cd20824">
    <property type="entry name" value="C1_SpBZZ1-like"/>
    <property type="match status" value="1"/>
</dbReference>
<evidence type="ECO:0000256" key="2">
    <source>
        <dbReference type="ARBA" id="ARBA00022574"/>
    </source>
</evidence>
<sequence length="1836" mass="201393">MLSDQIPTINQHLVSGIAFLNEFRDFCKERANIERDYAHRIETLVRKYQHKKEKKTNQNGVPASPIEPDFESGFADETTSSKAWTSILNDTEALSRDRQIYSEALISRVYDPLKVLATKKDDARKRHIQFAQKLLGERDKSAQERDKAKSRYDTSCEEVENSKQKQERAYDEKNQERLKRSYYQDILDMNNNKNSYVLALQVLNTHRRKYYEQDLPELSNNMQALDESRIEGLKEVWEGYIGLETKLVADAQVHLDSMLHAVRAIDASIDSAVFVRTHKMPWTAPADQPFESSSTFNDTEELVVDDNARVFLSNKLMKLRRKQAQTTVDINTRVKDLEGLSNLKEAYRGNGSLGDPEEVQENILETSRSITLLQTMSALYETEINTIVQTMGETGVQNQPHDFKAASFTIPTSCDYCQSTIWGIAKQGFTCRDCGYNCHSKCEMKVPPNCSNVKGGAKAQRNSIIIPSSTLSTMSSLPADLAPPATPISELSHRTSTSFRESGSSASVNQVQAHVIYDYEATSPGELTVTTGDVVTVVEGDDGSGWVTCQKPGSVSGLVPAAYIEIEQFFEAASEAAPQQQVRALYDYDAQSDLELTIKQGDVLVLTSTDCSEGWWEGTLRGVTAQFPASYSTAMNPTRPQRTHMVQSPPTPPSLPHSSSASGSTSSRTSRSGLHRPAQHSSHHTDTDMLGDKTSEEPQEQDPPPASASSARRSSSASASASASKHHRQPISTTFSLAPMTTTTVVTTTTTTSTEYPPLYFKPPPIPAHLDPKIFPLADTPTPPALKKFCFDLNGQPTFFRENQENERTMGQLEDALFNLSASAHQRALRSASEHASQQRLHPTHSHKASHKEQDSFSLTQQVVRGKGQDQSTMTTITRRSVEHPQHNLGSHPVWRGCRAKKRPASPITPGGPVEVSMPQPQSSAVLPQSTASNPSTLPHAERPEASFLGRSSPPHKKSKRPWTNSPLQTEPAEGSTNTSGRKMASSASAPTFAEFATPALPTRSRAADRALEHGVHPSQMAGFIDPSSLPSPSLSPTAATQGSAAGSNPMSALNGQAVRRRFKTAPTGFQRGTDGASQSTAEVERTADEQEEEGEGEEEEEEEEEEVEFMSDADNEDDVLEEEMDVEQSLQQVGISHTPTLLDLPTLIATFDALPSSLQSYMLFHLLRRSPAPTLQFVSSVILATMKQDFLALLPVELSRNILRFLDGRSLCKAAQVSKQWRVVVDSDAHIWMHQFHKEGFVLDEREEEEALTQRLGIDGHYGVRPSYQERKALARKRVNKGKGRVSHAVVRPAELPESPLYPNDVTMLGEDDEETPMESSATDQATPSKGQEWDSDTAEEDGEGKGETFMTPDAAPPSPTTSHTGRFNDVDSEDETMEHIPADEPFGPMQPSTNHPFKALFRRHWIIRQNWSKGRAKYIQFSGHSDRVVTCLQFDSEKIISGYDDQSIHVYDTVTGNRLKKLDGHEGGVWALQYRGNTLVSGATDRTVRVWDIEKGICTHTFRGHTSTVRCLQIVMPVNVNKDPHGPPKYEPEFPVIVTGSRDSTLLVWRLPDPELNGHISPTDSSWLLHTLVGHTQSVRALAAEGSTLVSGSYDCSVRVWNICTGALVHRLHGHTQKVYSVVLDTERNQCMSGSMDAFVRIWSLEDGSCLHVLEGHGSLVGLLGLNANHLVSAAADCTVRIWDPARGVCLRILAAHAAAITCFQHDGNKVISGSDGNLKMWDFKTGKFIRNLLTGLGSVWQVKFDERRCVAAVQRAGANGANGATYFEVLDYGIYGIEEPLENAPPLPADEAADATRAPAAGGAAAIAPAGNAAGGPGAAAAAANAITGPAAV</sequence>
<dbReference type="Pfam" id="PF12937">
    <property type="entry name" value="F-box-like"/>
    <property type="match status" value="1"/>
</dbReference>
<dbReference type="GO" id="GO:0005634">
    <property type="term" value="C:nucleus"/>
    <property type="evidence" value="ECO:0007669"/>
    <property type="project" value="TreeGrafter"/>
</dbReference>
<dbReference type="InterPro" id="IPR019775">
    <property type="entry name" value="WD40_repeat_CS"/>
</dbReference>
<dbReference type="GO" id="GO:0043161">
    <property type="term" value="P:proteasome-mediated ubiquitin-dependent protein catabolic process"/>
    <property type="evidence" value="ECO:0007669"/>
    <property type="project" value="TreeGrafter"/>
</dbReference>
<feature type="region of interest" description="Disordered" evidence="13">
    <location>
        <begin position="1066"/>
        <end position="1113"/>
    </location>
</feature>
<dbReference type="Pfam" id="PF00611">
    <property type="entry name" value="FCH"/>
    <property type="match status" value="1"/>
</dbReference>
<feature type="compositionally biased region" description="Low complexity" evidence="13">
    <location>
        <begin position="656"/>
        <end position="672"/>
    </location>
</feature>
<feature type="compositionally biased region" description="Basic and acidic residues" evidence="13">
    <location>
        <begin position="683"/>
        <end position="696"/>
    </location>
</feature>
<dbReference type="Pfam" id="PF00130">
    <property type="entry name" value="C1_1"/>
    <property type="match status" value="1"/>
</dbReference>
<comment type="caution">
    <text evidence="18">The sequence shown here is derived from an EMBL/GenBank/DDBJ whole genome shotgun (WGS) entry which is preliminary data.</text>
</comment>
<feature type="compositionally biased region" description="Polar residues" evidence="13">
    <location>
        <begin position="962"/>
        <end position="990"/>
    </location>
</feature>
<protein>
    <recommendedName>
        <fullName evidence="9">Protein BZZ1</fullName>
    </recommendedName>
</protein>
<feature type="region of interest" description="Disordered" evidence="13">
    <location>
        <begin position="1278"/>
        <end position="1371"/>
    </location>
</feature>
<dbReference type="PROSITE" id="PS51741">
    <property type="entry name" value="F_BAR"/>
    <property type="match status" value="1"/>
</dbReference>
<keyword evidence="3" id="KW-0479">Metal-binding</keyword>